<keyword evidence="2" id="KW-1185">Reference proteome</keyword>
<protein>
    <submittedName>
        <fullName evidence="1">Uncharacterized protein</fullName>
    </submittedName>
</protein>
<name>A0AAX4JD34_9MICR</name>
<evidence type="ECO:0000313" key="1">
    <source>
        <dbReference type="EMBL" id="WUR03866.1"/>
    </source>
</evidence>
<evidence type="ECO:0000313" key="2">
    <source>
        <dbReference type="Proteomes" id="UP001334084"/>
    </source>
</evidence>
<dbReference type="AlphaFoldDB" id="A0AAX4JD34"/>
<proteinExistence type="predicted"/>
<accession>A0AAX4JD34</accession>
<dbReference type="Proteomes" id="UP001334084">
    <property type="component" value="Chromosome 6"/>
</dbReference>
<dbReference type="GeneID" id="90541678"/>
<dbReference type="EMBL" id="CP142731">
    <property type="protein sequence ID" value="WUR03866.1"/>
    <property type="molecule type" value="Genomic_DNA"/>
</dbReference>
<organism evidence="1 2">
    <name type="scientific">Vairimorpha necatrix</name>
    <dbReference type="NCBI Taxonomy" id="6039"/>
    <lineage>
        <taxon>Eukaryota</taxon>
        <taxon>Fungi</taxon>
        <taxon>Fungi incertae sedis</taxon>
        <taxon>Microsporidia</taxon>
        <taxon>Nosematidae</taxon>
        <taxon>Vairimorpha</taxon>
    </lineage>
</organism>
<gene>
    <name evidence="1" type="ORF">VNE69_06181</name>
</gene>
<dbReference type="RefSeq" id="XP_065330011.1">
    <property type="nucleotide sequence ID" value="XM_065473939.1"/>
</dbReference>
<sequence length="75" mass="8832">MLHNSSEFDCSYLKISPKITTNKDKKIKKDLKDKNVKQSLSVEERNKVYEISNRDLLGSKCEKVDLKEYYLGKYI</sequence>
<reference evidence="1" key="1">
    <citation type="journal article" date="2024" name="BMC Genomics">
        <title>Functional annotation of a divergent genome using sequence and structure-based similarity.</title>
        <authorList>
            <person name="Svedberg D."/>
            <person name="Winiger R.R."/>
            <person name="Berg A."/>
            <person name="Sharma H."/>
            <person name="Tellgren-Roth C."/>
            <person name="Debrunner-Vossbrinck B.A."/>
            <person name="Vossbrinck C.R."/>
            <person name="Barandun J."/>
        </authorList>
    </citation>
    <scope>NUCLEOTIDE SEQUENCE</scope>
    <source>
        <strain evidence="1">Illinois isolate</strain>
    </source>
</reference>
<dbReference type="KEGG" id="vnx:VNE69_06181"/>